<dbReference type="AlphaFoldDB" id="A0A8X6Y1H2"/>
<dbReference type="EMBL" id="BMAV01015200">
    <property type="protein sequence ID" value="GFY64331.1"/>
    <property type="molecule type" value="Genomic_DNA"/>
</dbReference>
<comment type="caution">
    <text evidence="2">The sequence shown here is derived from an EMBL/GenBank/DDBJ whole genome shotgun (WGS) entry which is preliminary data.</text>
</comment>
<protein>
    <submittedName>
        <fullName evidence="2">Uncharacterized protein</fullName>
    </submittedName>
</protein>
<evidence type="ECO:0000313" key="2">
    <source>
        <dbReference type="EMBL" id="GFY64331.1"/>
    </source>
</evidence>
<feature type="region of interest" description="Disordered" evidence="1">
    <location>
        <begin position="50"/>
        <end position="72"/>
    </location>
</feature>
<feature type="compositionally biased region" description="Basic and acidic residues" evidence="1">
    <location>
        <begin position="54"/>
        <end position="72"/>
    </location>
</feature>
<proteinExistence type="predicted"/>
<name>A0A8X6Y1H2_9ARAC</name>
<evidence type="ECO:0000256" key="1">
    <source>
        <dbReference type="SAM" id="MobiDB-lite"/>
    </source>
</evidence>
<keyword evidence="3" id="KW-1185">Reference proteome</keyword>
<gene>
    <name evidence="2" type="ORF">TNIN_153581</name>
</gene>
<feature type="region of interest" description="Disordered" evidence="1">
    <location>
        <begin position="1"/>
        <end position="22"/>
    </location>
</feature>
<dbReference type="Proteomes" id="UP000886998">
    <property type="component" value="Unassembled WGS sequence"/>
</dbReference>
<reference evidence="2" key="1">
    <citation type="submission" date="2020-08" db="EMBL/GenBank/DDBJ databases">
        <title>Multicomponent nature underlies the extraordinary mechanical properties of spider dragline silk.</title>
        <authorList>
            <person name="Kono N."/>
            <person name="Nakamura H."/>
            <person name="Mori M."/>
            <person name="Yoshida Y."/>
            <person name="Ohtoshi R."/>
            <person name="Malay A.D."/>
            <person name="Moran D.A.P."/>
            <person name="Tomita M."/>
            <person name="Numata K."/>
            <person name="Arakawa K."/>
        </authorList>
    </citation>
    <scope>NUCLEOTIDE SEQUENCE</scope>
</reference>
<sequence length="72" mass="7581">MGKERKEPKGSVKGCGVESGGGDLTHLFLSLETCRAFNARGAAGRYGIDSASESLEHSAMRRREGGSKPLEG</sequence>
<organism evidence="2 3">
    <name type="scientific">Trichonephila inaurata madagascariensis</name>
    <dbReference type="NCBI Taxonomy" id="2747483"/>
    <lineage>
        <taxon>Eukaryota</taxon>
        <taxon>Metazoa</taxon>
        <taxon>Ecdysozoa</taxon>
        <taxon>Arthropoda</taxon>
        <taxon>Chelicerata</taxon>
        <taxon>Arachnida</taxon>
        <taxon>Araneae</taxon>
        <taxon>Araneomorphae</taxon>
        <taxon>Entelegynae</taxon>
        <taxon>Araneoidea</taxon>
        <taxon>Nephilidae</taxon>
        <taxon>Trichonephila</taxon>
        <taxon>Trichonephila inaurata</taxon>
    </lineage>
</organism>
<feature type="compositionally biased region" description="Basic and acidic residues" evidence="1">
    <location>
        <begin position="1"/>
        <end position="10"/>
    </location>
</feature>
<evidence type="ECO:0000313" key="3">
    <source>
        <dbReference type="Proteomes" id="UP000886998"/>
    </source>
</evidence>
<accession>A0A8X6Y1H2</accession>